<proteinExistence type="predicted"/>
<evidence type="ECO:0000256" key="2">
    <source>
        <dbReference type="ARBA" id="ARBA00023125"/>
    </source>
</evidence>
<evidence type="ECO:0000256" key="1">
    <source>
        <dbReference type="ARBA" id="ARBA00023015"/>
    </source>
</evidence>
<keyword evidence="3" id="KW-0804">Transcription</keyword>
<dbReference type="AlphaFoldDB" id="A0A174SK41"/>
<dbReference type="PROSITE" id="PS50977">
    <property type="entry name" value="HTH_TETR_2"/>
    <property type="match status" value="1"/>
</dbReference>
<evidence type="ECO:0000313" key="6">
    <source>
        <dbReference type="EMBL" id="CUP98042.1"/>
    </source>
</evidence>
<dbReference type="PROSITE" id="PS01081">
    <property type="entry name" value="HTH_TETR_1"/>
    <property type="match status" value="1"/>
</dbReference>
<dbReference type="PRINTS" id="PR00455">
    <property type="entry name" value="HTHTETR"/>
</dbReference>
<feature type="domain" description="HTH tetR-type" evidence="5">
    <location>
        <begin position="6"/>
        <end position="66"/>
    </location>
</feature>
<dbReference type="InterPro" id="IPR050109">
    <property type="entry name" value="HTH-type_TetR-like_transc_reg"/>
</dbReference>
<dbReference type="Gene3D" id="1.10.357.10">
    <property type="entry name" value="Tetracycline Repressor, domain 2"/>
    <property type="match status" value="1"/>
</dbReference>
<organism evidence="6 7">
    <name type="scientific">Blautia wexlerae</name>
    <dbReference type="NCBI Taxonomy" id="418240"/>
    <lineage>
        <taxon>Bacteria</taxon>
        <taxon>Bacillati</taxon>
        <taxon>Bacillota</taxon>
        <taxon>Clostridia</taxon>
        <taxon>Lachnospirales</taxon>
        <taxon>Lachnospiraceae</taxon>
        <taxon>Blautia</taxon>
    </lineage>
</organism>
<keyword evidence="2 4" id="KW-0238">DNA-binding</keyword>
<dbReference type="PANTHER" id="PTHR30055:SF238">
    <property type="entry name" value="MYCOFACTOCIN BIOSYNTHESIS TRANSCRIPTIONAL REGULATOR MFTR-RELATED"/>
    <property type="match status" value="1"/>
</dbReference>
<dbReference type="OrthoDB" id="494991at2"/>
<dbReference type="InterPro" id="IPR001647">
    <property type="entry name" value="HTH_TetR"/>
</dbReference>
<dbReference type="EMBL" id="CZAW01000052">
    <property type="protein sequence ID" value="CUP98042.1"/>
    <property type="molecule type" value="Genomic_DNA"/>
</dbReference>
<feature type="DNA-binding region" description="H-T-H motif" evidence="4">
    <location>
        <begin position="29"/>
        <end position="48"/>
    </location>
</feature>
<dbReference type="InterPro" id="IPR023772">
    <property type="entry name" value="DNA-bd_HTH_TetR-type_CS"/>
</dbReference>
<name>A0A174SK41_9FIRM</name>
<keyword evidence="1" id="KW-0805">Transcription regulation</keyword>
<evidence type="ECO:0000259" key="5">
    <source>
        <dbReference type="PROSITE" id="PS50977"/>
    </source>
</evidence>
<accession>A0A174SK41</accession>
<evidence type="ECO:0000256" key="4">
    <source>
        <dbReference type="PROSITE-ProRule" id="PRU00335"/>
    </source>
</evidence>
<dbReference type="RefSeq" id="WP_055153183.1">
    <property type="nucleotide sequence ID" value="NZ_CZAW01000052.1"/>
</dbReference>
<dbReference type="SUPFAM" id="SSF46689">
    <property type="entry name" value="Homeodomain-like"/>
    <property type="match status" value="1"/>
</dbReference>
<evidence type="ECO:0000313" key="7">
    <source>
        <dbReference type="Proteomes" id="UP000095712"/>
    </source>
</evidence>
<sequence>MPRDKTNTHNRLLLFIREEFLEHGYAKASLKNIAEKVGITSAGIYRHFPNKEAMFTAMVEPTTSEFLKMCDVSMEETYFHLLEKDFLKDFNHFRTAKNVEFINYMYDHFDVFKLLLVCSEGTAYESFQERLVDIEMQGILDLFKALDSRNIPHKHIRNDELHILCTTFVTALCETVKHEYTREQAVEYLNFIGRMLYPGMREVLGF</sequence>
<dbReference type="GO" id="GO:0000976">
    <property type="term" value="F:transcription cis-regulatory region binding"/>
    <property type="evidence" value="ECO:0007669"/>
    <property type="project" value="TreeGrafter"/>
</dbReference>
<dbReference type="InterPro" id="IPR009057">
    <property type="entry name" value="Homeodomain-like_sf"/>
</dbReference>
<dbReference type="Pfam" id="PF00440">
    <property type="entry name" value="TetR_N"/>
    <property type="match status" value="1"/>
</dbReference>
<dbReference type="Proteomes" id="UP000095712">
    <property type="component" value="Unassembled WGS sequence"/>
</dbReference>
<protein>
    <submittedName>
        <fullName evidence="6">DNA-binding transcriptional repressor AcrR</fullName>
    </submittedName>
</protein>
<reference evidence="6 7" key="1">
    <citation type="submission" date="2015-09" db="EMBL/GenBank/DDBJ databases">
        <authorList>
            <consortium name="Pathogen Informatics"/>
        </authorList>
    </citation>
    <scope>NUCLEOTIDE SEQUENCE [LARGE SCALE GENOMIC DNA]</scope>
    <source>
        <strain evidence="6 7">2789STDY5834911</strain>
    </source>
</reference>
<gene>
    <name evidence="6" type="ORF">ERS852523_03496</name>
</gene>
<dbReference type="GO" id="GO:0003700">
    <property type="term" value="F:DNA-binding transcription factor activity"/>
    <property type="evidence" value="ECO:0007669"/>
    <property type="project" value="TreeGrafter"/>
</dbReference>
<evidence type="ECO:0000256" key="3">
    <source>
        <dbReference type="ARBA" id="ARBA00023163"/>
    </source>
</evidence>
<dbReference type="PANTHER" id="PTHR30055">
    <property type="entry name" value="HTH-TYPE TRANSCRIPTIONAL REGULATOR RUTR"/>
    <property type="match status" value="1"/>
</dbReference>